<keyword evidence="3" id="KW-1185">Reference proteome</keyword>
<dbReference type="Gene3D" id="3.30.1490.150">
    <property type="entry name" value="Hypothetical protein ph0010, domain 2"/>
    <property type="match status" value="1"/>
</dbReference>
<proteinExistence type="predicted"/>
<dbReference type="Pfam" id="PF01871">
    <property type="entry name" value="AMMECR1"/>
    <property type="match status" value="1"/>
</dbReference>
<dbReference type="InterPro" id="IPR027485">
    <property type="entry name" value="AMMECR1_N"/>
</dbReference>
<dbReference type="PROSITE" id="PS51112">
    <property type="entry name" value="AMMECR1"/>
    <property type="match status" value="1"/>
</dbReference>
<accession>A0A9P8TA05</accession>
<dbReference type="PANTHER" id="PTHR13016">
    <property type="entry name" value="AMMECR1 HOMOLOG"/>
    <property type="match status" value="1"/>
</dbReference>
<evidence type="ECO:0000259" key="1">
    <source>
        <dbReference type="PROSITE" id="PS51112"/>
    </source>
</evidence>
<evidence type="ECO:0000313" key="3">
    <source>
        <dbReference type="Proteomes" id="UP000769157"/>
    </source>
</evidence>
<dbReference type="OrthoDB" id="24630at2759"/>
<feature type="domain" description="AMMECR1" evidence="1">
    <location>
        <begin position="1"/>
        <end position="196"/>
    </location>
</feature>
<dbReference type="PANTHER" id="PTHR13016:SF0">
    <property type="entry name" value="AMME SYNDROME CANDIDATE GENE 1 PROTEIN"/>
    <property type="match status" value="1"/>
</dbReference>
<dbReference type="RefSeq" id="XP_046064472.1">
    <property type="nucleotide sequence ID" value="XM_046208951.1"/>
</dbReference>
<dbReference type="SUPFAM" id="SSF143447">
    <property type="entry name" value="AMMECR1-like"/>
    <property type="match status" value="1"/>
</dbReference>
<comment type="caution">
    <text evidence="2">The sequence shown here is derived from an EMBL/GenBank/DDBJ whole genome shotgun (WGS) entry which is preliminary data.</text>
</comment>
<sequence>MSSVLTYTAYAFETLYSTLNKIDPIPFSEWKYAIEKEHTVTKESCPLFVTWNVLDGTDKVLRGCIGNFGDLTLPEGVKDYALVAAFEDSRFDPISAAELPDLACSVTLLKNFEKAKDALDWELGKHGIRILINGQRSATFLPEVAVEQGWNKDQTLDHLVRKAGYYVTNWKQVQIELTRYQGLKESIDYETFTKLRGTLAKGA</sequence>
<evidence type="ECO:0000313" key="2">
    <source>
        <dbReference type="EMBL" id="KAH3671104.1"/>
    </source>
</evidence>
<reference evidence="2" key="2">
    <citation type="submission" date="2021-01" db="EMBL/GenBank/DDBJ databases">
        <authorList>
            <person name="Schikora-Tamarit M.A."/>
        </authorList>
    </citation>
    <scope>NUCLEOTIDE SEQUENCE</scope>
    <source>
        <strain evidence="2">CBS6075</strain>
    </source>
</reference>
<dbReference type="InterPro" id="IPR002733">
    <property type="entry name" value="AMMECR1_domain"/>
</dbReference>
<reference evidence="2" key="1">
    <citation type="journal article" date="2021" name="Open Biol.">
        <title>Shared evolutionary footprints suggest mitochondrial oxidative damage underlies multiple complex I losses in fungi.</title>
        <authorList>
            <person name="Schikora-Tamarit M.A."/>
            <person name="Marcet-Houben M."/>
            <person name="Nosek J."/>
            <person name="Gabaldon T."/>
        </authorList>
    </citation>
    <scope>NUCLEOTIDE SEQUENCE</scope>
    <source>
        <strain evidence="2">CBS6075</strain>
    </source>
</reference>
<name>A0A9P8TA05_9ASCO</name>
<protein>
    <recommendedName>
        <fullName evidence="1">AMMECR1 domain-containing protein</fullName>
    </recommendedName>
</protein>
<dbReference type="EMBL" id="JAEUBE010000084">
    <property type="protein sequence ID" value="KAH3671104.1"/>
    <property type="molecule type" value="Genomic_DNA"/>
</dbReference>
<dbReference type="InterPro" id="IPR036071">
    <property type="entry name" value="AMMECR1_dom_sf"/>
</dbReference>
<dbReference type="Proteomes" id="UP000769157">
    <property type="component" value="Unassembled WGS sequence"/>
</dbReference>
<dbReference type="AlphaFoldDB" id="A0A9P8TA05"/>
<dbReference type="Gene3D" id="3.30.700.20">
    <property type="entry name" value="Hypothetical protein ph0010, domain 1"/>
    <property type="match status" value="1"/>
</dbReference>
<dbReference type="NCBIfam" id="TIGR00296">
    <property type="entry name" value="TIGR00296 family protein"/>
    <property type="match status" value="1"/>
</dbReference>
<dbReference type="InterPro" id="IPR023473">
    <property type="entry name" value="AMMECR1"/>
</dbReference>
<organism evidence="2 3">
    <name type="scientific">Ogataea philodendri</name>
    <dbReference type="NCBI Taxonomy" id="1378263"/>
    <lineage>
        <taxon>Eukaryota</taxon>
        <taxon>Fungi</taxon>
        <taxon>Dikarya</taxon>
        <taxon>Ascomycota</taxon>
        <taxon>Saccharomycotina</taxon>
        <taxon>Pichiomycetes</taxon>
        <taxon>Pichiales</taxon>
        <taxon>Pichiaceae</taxon>
        <taxon>Ogataea</taxon>
    </lineage>
</organism>
<dbReference type="GeneID" id="70232783"/>
<gene>
    <name evidence="2" type="ORF">OGAPHI_000815</name>
</gene>